<reference evidence="6 7" key="1">
    <citation type="journal article" date="2016" name="Nat. Commun.">
        <title>Thousands of microbial genomes shed light on interconnected biogeochemical processes in an aquifer system.</title>
        <authorList>
            <person name="Anantharaman K."/>
            <person name="Brown C.T."/>
            <person name="Hug L.A."/>
            <person name="Sharon I."/>
            <person name="Castelle C.J."/>
            <person name="Probst A.J."/>
            <person name="Thomas B.C."/>
            <person name="Singh A."/>
            <person name="Wilkins M.J."/>
            <person name="Karaoz U."/>
            <person name="Brodie E.L."/>
            <person name="Williams K.H."/>
            <person name="Hubbard S.S."/>
            <person name="Banfield J.F."/>
        </authorList>
    </citation>
    <scope>NUCLEOTIDE SEQUENCE [LARGE SCALE GENOMIC DNA]</scope>
</reference>
<feature type="compositionally biased region" description="Gly residues" evidence="3">
    <location>
        <begin position="398"/>
        <end position="407"/>
    </location>
</feature>
<dbReference type="InterPro" id="IPR058649">
    <property type="entry name" value="CzcB_C"/>
</dbReference>
<protein>
    <submittedName>
        <fullName evidence="6">Uncharacterized protein</fullName>
    </submittedName>
</protein>
<dbReference type="Pfam" id="PF25975">
    <property type="entry name" value="CzcB_C"/>
    <property type="match status" value="1"/>
</dbReference>
<evidence type="ECO:0000313" key="7">
    <source>
        <dbReference type="Proteomes" id="UP000176504"/>
    </source>
</evidence>
<dbReference type="PANTHER" id="PTHR32347:SF14">
    <property type="entry name" value="EFFLUX SYSTEM COMPONENT YKNX-RELATED"/>
    <property type="match status" value="1"/>
</dbReference>
<dbReference type="InterPro" id="IPR050465">
    <property type="entry name" value="UPF0194_transport"/>
</dbReference>
<dbReference type="Proteomes" id="UP000176504">
    <property type="component" value="Unassembled WGS sequence"/>
</dbReference>
<evidence type="ECO:0000259" key="4">
    <source>
        <dbReference type="Pfam" id="PF25975"/>
    </source>
</evidence>
<dbReference type="Gene3D" id="2.40.50.100">
    <property type="match status" value="1"/>
</dbReference>
<dbReference type="GO" id="GO:0030313">
    <property type="term" value="C:cell envelope"/>
    <property type="evidence" value="ECO:0007669"/>
    <property type="project" value="UniProtKB-SubCell"/>
</dbReference>
<evidence type="ECO:0000256" key="3">
    <source>
        <dbReference type="SAM" id="MobiDB-lite"/>
    </source>
</evidence>
<feature type="domain" description="CzcB-like C-terminal circularly permuted SH3-like" evidence="4">
    <location>
        <begin position="329"/>
        <end position="381"/>
    </location>
</feature>
<keyword evidence="2" id="KW-0175">Coiled coil</keyword>
<organism evidence="6 7">
    <name type="scientific">candidate division WWE3 bacterium RIFCSPLOWO2_01_FULL_41_18</name>
    <dbReference type="NCBI Taxonomy" id="1802625"/>
    <lineage>
        <taxon>Bacteria</taxon>
        <taxon>Katanobacteria</taxon>
    </lineage>
</organism>
<evidence type="ECO:0000256" key="2">
    <source>
        <dbReference type="ARBA" id="ARBA00023054"/>
    </source>
</evidence>
<comment type="subcellular location">
    <subcellularLocation>
        <location evidence="1">Cell envelope</location>
    </subcellularLocation>
</comment>
<dbReference type="AlphaFoldDB" id="A0A1F4VD85"/>
<name>A0A1F4VD85_UNCKA</name>
<dbReference type="EMBL" id="MEVI01000003">
    <property type="protein sequence ID" value="OGC55109.1"/>
    <property type="molecule type" value="Genomic_DNA"/>
</dbReference>
<dbReference type="InterPro" id="IPR058636">
    <property type="entry name" value="Beta-barrel_YknX"/>
</dbReference>
<proteinExistence type="predicted"/>
<dbReference type="SUPFAM" id="SSF111369">
    <property type="entry name" value="HlyD-like secretion proteins"/>
    <property type="match status" value="1"/>
</dbReference>
<feature type="region of interest" description="Disordered" evidence="3">
    <location>
        <begin position="386"/>
        <end position="407"/>
    </location>
</feature>
<evidence type="ECO:0000259" key="5">
    <source>
        <dbReference type="Pfam" id="PF25990"/>
    </source>
</evidence>
<dbReference type="Gene3D" id="2.40.420.20">
    <property type="match status" value="1"/>
</dbReference>
<dbReference type="PANTHER" id="PTHR32347">
    <property type="entry name" value="EFFLUX SYSTEM COMPONENT YKNX-RELATED"/>
    <property type="match status" value="1"/>
</dbReference>
<gene>
    <name evidence="6" type="ORF">A3A78_03980</name>
</gene>
<sequence>MEKIVNFLKKHKLLTATLLIALAIFAGRKLLSRGSETKKEEQTITAKVGKGNVTSSISASGKVATANYLSVTTSVNGIVREVFVKEGDDVETGQKIMELTLDSEGERSRISSYNTYLQTLHSLHTAEKSLVTLEANVFKEEEDFEDVQETTSYQTSAERVAFKTAEAEHLTAKNNLELKKEEIQRLKVSLSGAWLDYQLQSPVITAPTNGVIASVLAVDGAKIENSVSERSTQTVAAIKKPGAPIATLNVGEIDINNVKVGQKVNLTLNSISGKVLVGAVAGIDKIGTSESGVSNYPVTVKFDKESDLVLPNMTVTAEIVKDEKQGVLYVPTASIQVRRGKSTVNVMRNGQREEVEVQTGISDADNTEIISGLSEGEEVVVNTLPTEGFTSGQNQGQFRGGGGFRGF</sequence>
<comment type="caution">
    <text evidence="6">The sequence shown here is derived from an EMBL/GenBank/DDBJ whole genome shotgun (WGS) entry which is preliminary data.</text>
</comment>
<evidence type="ECO:0000313" key="6">
    <source>
        <dbReference type="EMBL" id="OGC55109.1"/>
    </source>
</evidence>
<accession>A0A1F4VD85</accession>
<feature type="domain" description="YknX-like beta-barrel" evidence="5">
    <location>
        <begin position="247"/>
        <end position="319"/>
    </location>
</feature>
<dbReference type="Gene3D" id="2.40.30.170">
    <property type="match status" value="1"/>
</dbReference>
<evidence type="ECO:0000256" key="1">
    <source>
        <dbReference type="ARBA" id="ARBA00004196"/>
    </source>
</evidence>
<dbReference type="Pfam" id="PF25990">
    <property type="entry name" value="Beta-barrel_YknX"/>
    <property type="match status" value="1"/>
</dbReference>